<keyword evidence="5 6" id="KW-0472">Membrane</keyword>
<accession>A0A2T3B3L1</accession>
<gene>
    <name evidence="8" type="ORF">M430DRAFT_41556</name>
</gene>
<evidence type="ECO:0000256" key="7">
    <source>
        <dbReference type="SAM" id="MobiDB-lite"/>
    </source>
</evidence>
<evidence type="ECO:0000256" key="2">
    <source>
        <dbReference type="ARBA" id="ARBA00022448"/>
    </source>
</evidence>
<feature type="region of interest" description="Disordered" evidence="7">
    <location>
        <begin position="379"/>
        <end position="405"/>
    </location>
</feature>
<proteinExistence type="inferred from homology"/>
<feature type="transmembrane region" description="Helical" evidence="6">
    <location>
        <begin position="215"/>
        <end position="232"/>
    </location>
</feature>
<sequence length="573" mass="62758">MSFGTQPEARRPPESEEEDPADIELPLISDSISSSIGEDDDLMTRPQAWNLYTSHFLSTWNVRTYEFAAIIFTAAAYPDTLVATSIRGIVRALASILFSSSVGRWVDHSPDRLKTLLCTISINRTAVISASALWYFIVEPKNDSHARALAASEGSAALLRGAIFTLILALGILEGLSASGNMLSMERDWVVTAASPVGQPYDLTHLNSSMRRIDLICKLIAPILISVIVSATNIKIGVLVVGFMSAGSWAVEFWCARRVWLRNPRLRALKAVDVSASASAAAPEPGARNLLSRTAHGLQRYADDFRKYFTSTVWIPSLSLAFLHISALTYSATFITYLLAVGFSLDLITVARAAGSVVEISSTVVTPVGVSYLGKAKNHGRTHHDRARENEEEASTALLEESPEEELQATTETGLERLGLWGLSFQLINLIPVVFALWSLSPPPTPHLLLSRLLTPLTTSRPLLAFTLFFFLSISRLGLWVFDLTTQQLTQTMTSPSHRSSFTGVEYSLVSVFELSLHVITMVLHRPDQFRWIAMASLGAVALSTVAYAAWVAKMRGHLVHWERIGIGKGGMC</sequence>
<feature type="transmembrane region" description="Helical" evidence="6">
    <location>
        <begin position="116"/>
        <end position="137"/>
    </location>
</feature>
<dbReference type="GO" id="GO:0005381">
    <property type="term" value="F:iron ion transmembrane transporter activity"/>
    <property type="evidence" value="ECO:0007669"/>
    <property type="project" value="UniProtKB-UniRule"/>
</dbReference>
<keyword evidence="6" id="KW-0406">Ion transport</keyword>
<organism evidence="8 9">
    <name type="scientific">Amorphotheca resinae ATCC 22711</name>
    <dbReference type="NCBI Taxonomy" id="857342"/>
    <lineage>
        <taxon>Eukaryota</taxon>
        <taxon>Fungi</taxon>
        <taxon>Dikarya</taxon>
        <taxon>Ascomycota</taxon>
        <taxon>Pezizomycotina</taxon>
        <taxon>Leotiomycetes</taxon>
        <taxon>Helotiales</taxon>
        <taxon>Amorphothecaceae</taxon>
        <taxon>Amorphotheca</taxon>
    </lineage>
</organism>
<name>A0A2T3B3L1_AMORE</name>
<reference evidence="8 9" key="1">
    <citation type="journal article" date="2018" name="New Phytol.">
        <title>Comparative genomics and transcriptomics depict ericoid mycorrhizal fungi as versatile saprotrophs and plant mutualists.</title>
        <authorList>
            <person name="Martino E."/>
            <person name="Morin E."/>
            <person name="Grelet G.A."/>
            <person name="Kuo A."/>
            <person name="Kohler A."/>
            <person name="Daghino S."/>
            <person name="Barry K.W."/>
            <person name="Cichocki N."/>
            <person name="Clum A."/>
            <person name="Dockter R.B."/>
            <person name="Hainaut M."/>
            <person name="Kuo R.C."/>
            <person name="LaButti K."/>
            <person name="Lindahl B.D."/>
            <person name="Lindquist E.A."/>
            <person name="Lipzen A."/>
            <person name="Khouja H.R."/>
            <person name="Magnuson J."/>
            <person name="Murat C."/>
            <person name="Ohm R.A."/>
            <person name="Singer S.W."/>
            <person name="Spatafora J.W."/>
            <person name="Wang M."/>
            <person name="Veneault-Fourrey C."/>
            <person name="Henrissat B."/>
            <person name="Grigoriev I.V."/>
            <person name="Martin F.M."/>
            <person name="Perotto S."/>
        </authorList>
    </citation>
    <scope>NUCLEOTIDE SEQUENCE [LARGE SCALE GENOMIC DNA]</scope>
    <source>
        <strain evidence="8 9">ATCC 22711</strain>
    </source>
</reference>
<evidence type="ECO:0000256" key="5">
    <source>
        <dbReference type="ARBA" id="ARBA00023136"/>
    </source>
</evidence>
<dbReference type="InterPro" id="IPR009716">
    <property type="entry name" value="Ferroportin-1"/>
</dbReference>
<keyword evidence="2 6" id="KW-0813">Transport</keyword>
<feature type="transmembrane region" description="Helical" evidence="6">
    <location>
        <begin position="503"/>
        <end position="524"/>
    </location>
</feature>
<protein>
    <recommendedName>
        <fullName evidence="6">Solute carrier family 40 member</fullName>
    </recommendedName>
</protein>
<evidence type="ECO:0000313" key="9">
    <source>
        <dbReference type="Proteomes" id="UP000241818"/>
    </source>
</evidence>
<keyword evidence="9" id="KW-1185">Reference proteome</keyword>
<dbReference type="PANTHER" id="PTHR11660">
    <property type="entry name" value="SOLUTE CARRIER FAMILY 40 MEMBER"/>
    <property type="match status" value="1"/>
</dbReference>
<keyword evidence="4 6" id="KW-1133">Transmembrane helix</keyword>
<dbReference type="RefSeq" id="XP_024721489.1">
    <property type="nucleotide sequence ID" value="XM_024867487.1"/>
</dbReference>
<dbReference type="GO" id="GO:0016020">
    <property type="term" value="C:membrane"/>
    <property type="evidence" value="ECO:0007669"/>
    <property type="project" value="UniProtKB-SubCell"/>
</dbReference>
<comment type="function">
    <text evidence="6">May be involved in iron transport and iron homeostasis.</text>
</comment>
<evidence type="ECO:0000313" key="8">
    <source>
        <dbReference type="EMBL" id="PSS20219.1"/>
    </source>
</evidence>
<dbReference type="EMBL" id="KZ679010">
    <property type="protein sequence ID" value="PSS20219.1"/>
    <property type="molecule type" value="Genomic_DNA"/>
</dbReference>
<dbReference type="InParanoid" id="A0A2T3B3L1"/>
<comment type="subcellular location">
    <subcellularLocation>
        <location evidence="1 6">Membrane</location>
        <topology evidence="1 6">Multi-pass membrane protein</topology>
    </subcellularLocation>
</comment>
<feature type="transmembrane region" description="Helical" evidence="6">
    <location>
        <begin position="460"/>
        <end position="482"/>
    </location>
</feature>
<comment type="caution">
    <text evidence="6">Lacks conserved residue(s) required for the propagation of feature annotation.</text>
</comment>
<evidence type="ECO:0000256" key="6">
    <source>
        <dbReference type="RuleBase" id="RU365065"/>
    </source>
</evidence>
<dbReference type="Pfam" id="PF06963">
    <property type="entry name" value="FPN1"/>
    <property type="match status" value="2"/>
</dbReference>
<feature type="region of interest" description="Disordered" evidence="7">
    <location>
        <begin position="1"/>
        <end position="24"/>
    </location>
</feature>
<feature type="transmembrane region" description="Helical" evidence="6">
    <location>
        <begin position="418"/>
        <end position="440"/>
    </location>
</feature>
<feature type="transmembrane region" description="Helical" evidence="6">
    <location>
        <begin position="530"/>
        <end position="551"/>
    </location>
</feature>
<dbReference type="GeneID" id="36575568"/>
<dbReference type="OrthoDB" id="648861at2759"/>
<comment type="similarity">
    <text evidence="6">Belongs to the ferroportin (FP) (TC 2.A.100) family. SLC40A subfamily.</text>
</comment>
<dbReference type="Proteomes" id="UP000241818">
    <property type="component" value="Unassembled WGS sequence"/>
</dbReference>
<evidence type="ECO:0000256" key="1">
    <source>
        <dbReference type="ARBA" id="ARBA00004141"/>
    </source>
</evidence>
<dbReference type="PANTHER" id="PTHR11660:SF57">
    <property type="entry name" value="SOLUTE CARRIER FAMILY 40 MEMBER"/>
    <property type="match status" value="1"/>
</dbReference>
<evidence type="ECO:0000256" key="3">
    <source>
        <dbReference type="ARBA" id="ARBA00022692"/>
    </source>
</evidence>
<evidence type="ECO:0000256" key="4">
    <source>
        <dbReference type="ARBA" id="ARBA00022989"/>
    </source>
</evidence>
<dbReference type="AlphaFoldDB" id="A0A2T3B3L1"/>
<feature type="transmembrane region" description="Helical" evidence="6">
    <location>
        <begin position="157"/>
        <end position="177"/>
    </location>
</feature>
<dbReference type="STRING" id="857342.A0A2T3B3L1"/>
<keyword evidence="3 6" id="KW-0812">Transmembrane</keyword>